<feature type="domain" description="DNA methylase N-4/N-6" evidence="5">
    <location>
        <begin position="32"/>
        <end position="104"/>
    </location>
</feature>
<dbReference type="InterPro" id="IPR002941">
    <property type="entry name" value="DNA_methylase_N4/N6"/>
</dbReference>
<dbReference type="PRINTS" id="PR00508">
    <property type="entry name" value="S21N4MTFRASE"/>
</dbReference>
<feature type="compositionally biased region" description="Polar residues" evidence="4">
    <location>
        <begin position="1"/>
        <end position="14"/>
    </location>
</feature>
<comment type="caution">
    <text evidence="6">The sequence shown here is derived from an EMBL/GenBank/DDBJ whole genome shotgun (WGS) entry which is preliminary data.</text>
</comment>
<feature type="region of interest" description="Disordered" evidence="4">
    <location>
        <begin position="295"/>
        <end position="318"/>
    </location>
</feature>
<dbReference type="Gene3D" id="3.40.50.150">
    <property type="entry name" value="Vaccinia Virus protein VP39"/>
    <property type="match status" value="2"/>
</dbReference>
<evidence type="ECO:0000313" key="7">
    <source>
        <dbReference type="Proteomes" id="UP001595872"/>
    </source>
</evidence>
<dbReference type="GO" id="GO:0008168">
    <property type="term" value="F:methyltransferase activity"/>
    <property type="evidence" value="ECO:0007669"/>
    <property type="project" value="UniProtKB-KW"/>
</dbReference>
<dbReference type="EC" id="2.1.1.-" evidence="3"/>
<dbReference type="PANTHER" id="PTHR13370">
    <property type="entry name" value="RNA METHYLASE-RELATED"/>
    <property type="match status" value="1"/>
</dbReference>
<feature type="region of interest" description="Disordered" evidence="4">
    <location>
        <begin position="1"/>
        <end position="20"/>
    </location>
</feature>
<comment type="similarity">
    <text evidence="3">Belongs to the N(4)/N(6)-methyltransferase family.</text>
</comment>
<reference evidence="7" key="1">
    <citation type="journal article" date="2019" name="Int. J. Syst. Evol. Microbiol.">
        <title>The Global Catalogue of Microorganisms (GCM) 10K type strain sequencing project: providing services to taxonomists for standard genome sequencing and annotation.</title>
        <authorList>
            <consortium name="The Broad Institute Genomics Platform"/>
            <consortium name="The Broad Institute Genome Sequencing Center for Infectious Disease"/>
            <person name="Wu L."/>
            <person name="Ma J."/>
        </authorList>
    </citation>
    <scope>NUCLEOTIDE SEQUENCE [LARGE SCALE GENOMIC DNA]</scope>
    <source>
        <strain evidence="7">KLKA75</strain>
    </source>
</reference>
<evidence type="ECO:0000256" key="4">
    <source>
        <dbReference type="SAM" id="MobiDB-lite"/>
    </source>
</evidence>
<evidence type="ECO:0000256" key="1">
    <source>
        <dbReference type="ARBA" id="ARBA00022603"/>
    </source>
</evidence>
<organism evidence="6 7">
    <name type="scientific">Actinomadura gamaensis</name>
    <dbReference type="NCBI Taxonomy" id="1763541"/>
    <lineage>
        <taxon>Bacteria</taxon>
        <taxon>Bacillati</taxon>
        <taxon>Actinomycetota</taxon>
        <taxon>Actinomycetes</taxon>
        <taxon>Streptosporangiales</taxon>
        <taxon>Thermomonosporaceae</taxon>
        <taxon>Actinomadura</taxon>
    </lineage>
</organism>
<name>A0ABV9UAP8_9ACTN</name>
<evidence type="ECO:0000313" key="6">
    <source>
        <dbReference type="EMBL" id="MFC4912949.1"/>
    </source>
</evidence>
<dbReference type="GO" id="GO:0032259">
    <property type="term" value="P:methylation"/>
    <property type="evidence" value="ECO:0007669"/>
    <property type="project" value="UniProtKB-KW"/>
</dbReference>
<sequence>MTDQLSTQPETSAPTWLAGPDCSVLTTGQQPSRIQRKDRYVPEAMQHPARMLPAIAAQVITAYTRPGELVIDPMCGIGTTLVEAAHLGRDAAGVEYEEHFAHLSARNIALARTQGATGNATVACADARNITTILSDRLGQAALVLTSPPYGASTHGHIRSTRDSGRSRIQKWNTDYSADRGNLAHTTLDELFDGFADILSGCAALLRPGGVVAITIRPIRVHGELVDLPGRVAATAERVGLQPADRLAALLCGLRDSRVISRASFFQMLETRRARDKGIPACAAAHEDLLIFQRPTEKPSPNPLGTARQLQPTLKEDE</sequence>
<accession>A0ABV9UAP8</accession>
<dbReference type="PANTHER" id="PTHR13370:SF3">
    <property type="entry name" value="TRNA (GUANINE(10)-N2)-METHYLTRANSFERASE HOMOLOG"/>
    <property type="match status" value="1"/>
</dbReference>
<dbReference type="Pfam" id="PF01555">
    <property type="entry name" value="N6_N4_Mtase"/>
    <property type="match status" value="1"/>
</dbReference>
<evidence type="ECO:0000256" key="2">
    <source>
        <dbReference type="ARBA" id="ARBA00022679"/>
    </source>
</evidence>
<dbReference type="InterPro" id="IPR001091">
    <property type="entry name" value="RM_Methyltransferase"/>
</dbReference>
<dbReference type="Proteomes" id="UP001595872">
    <property type="component" value="Unassembled WGS sequence"/>
</dbReference>
<proteinExistence type="inferred from homology"/>
<dbReference type="SUPFAM" id="SSF53335">
    <property type="entry name" value="S-adenosyl-L-methionine-dependent methyltransferases"/>
    <property type="match status" value="1"/>
</dbReference>
<dbReference type="InterPro" id="IPR029063">
    <property type="entry name" value="SAM-dependent_MTases_sf"/>
</dbReference>
<dbReference type="RefSeq" id="WP_378263380.1">
    <property type="nucleotide sequence ID" value="NZ_JBHSIT010000014.1"/>
</dbReference>
<evidence type="ECO:0000256" key="3">
    <source>
        <dbReference type="RuleBase" id="RU362026"/>
    </source>
</evidence>
<keyword evidence="1 6" id="KW-0489">Methyltransferase</keyword>
<dbReference type="EMBL" id="JBHSIT010000014">
    <property type="protein sequence ID" value="MFC4912949.1"/>
    <property type="molecule type" value="Genomic_DNA"/>
</dbReference>
<keyword evidence="7" id="KW-1185">Reference proteome</keyword>
<keyword evidence="2" id="KW-0808">Transferase</keyword>
<gene>
    <name evidence="6" type="ORF">ACFPCY_37010</name>
</gene>
<protein>
    <recommendedName>
        <fullName evidence="3">Methyltransferase</fullName>
        <ecNumber evidence="3">2.1.1.-</ecNumber>
    </recommendedName>
</protein>
<evidence type="ECO:0000259" key="5">
    <source>
        <dbReference type="Pfam" id="PF01555"/>
    </source>
</evidence>